<reference evidence="6" key="1">
    <citation type="submission" date="2020-09" db="EMBL/GenBank/DDBJ databases">
        <title>A novel bacterium of genus Paenibacillus, isolated from South China Sea.</title>
        <authorList>
            <person name="Huang H."/>
            <person name="Mo K."/>
            <person name="Hu Y."/>
        </authorList>
    </citation>
    <scope>NUCLEOTIDE SEQUENCE</scope>
    <source>
        <strain evidence="6">IB182496</strain>
    </source>
</reference>
<feature type="compositionally biased region" description="Low complexity" evidence="4">
    <location>
        <begin position="212"/>
        <end position="221"/>
    </location>
</feature>
<dbReference type="InterPro" id="IPR009057">
    <property type="entry name" value="Homeodomain-like_sf"/>
</dbReference>
<accession>A0A927BQC3</accession>
<dbReference type="InterPro" id="IPR018062">
    <property type="entry name" value="HTH_AraC-typ_CS"/>
</dbReference>
<dbReference type="Pfam" id="PF12833">
    <property type="entry name" value="HTH_18"/>
    <property type="match status" value="1"/>
</dbReference>
<keyword evidence="1" id="KW-0805">Transcription regulation</keyword>
<dbReference type="GO" id="GO:0003700">
    <property type="term" value="F:DNA-binding transcription factor activity"/>
    <property type="evidence" value="ECO:0007669"/>
    <property type="project" value="InterPro"/>
</dbReference>
<dbReference type="PROSITE" id="PS00041">
    <property type="entry name" value="HTH_ARAC_FAMILY_1"/>
    <property type="match status" value="1"/>
</dbReference>
<evidence type="ECO:0000256" key="2">
    <source>
        <dbReference type="ARBA" id="ARBA00023125"/>
    </source>
</evidence>
<dbReference type="SUPFAM" id="SSF46689">
    <property type="entry name" value="Homeodomain-like"/>
    <property type="match status" value="2"/>
</dbReference>
<evidence type="ECO:0000256" key="4">
    <source>
        <dbReference type="SAM" id="MobiDB-lite"/>
    </source>
</evidence>
<feature type="compositionally biased region" description="Pro residues" evidence="4">
    <location>
        <begin position="222"/>
        <end position="234"/>
    </location>
</feature>
<dbReference type="GO" id="GO:0043565">
    <property type="term" value="F:sequence-specific DNA binding"/>
    <property type="evidence" value="ECO:0007669"/>
    <property type="project" value="InterPro"/>
</dbReference>
<gene>
    <name evidence="6" type="ORF">IDH44_01310</name>
</gene>
<evidence type="ECO:0000256" key="1">
    <source>
        <dbReference type="ARBA" id="ARBA00023015"/>
    </source>
</evidence>
<dbReference type="SMART" id="SM00342">
    <property type="entry name" value="HTH_ARAC"/>
    <property type="match status" value="1"/>
</dbReference>
<organism evidence="6 7">
    <name type="scientific">Paenibacillus sabuli</name>
    <dbReference type="NCBI Taxonomy" id="2772509"/>
    <lineage>
        <taxon>Bacteria</taxon>
        <taxon>Bacillati</taxon>
        <taxon>Bacillota</taxon>
        <taxon>Bacilli</taxon>
        <taxon>Bacillales</taxon>
        <taxon>Paenibacillaceae</taxon>
        <taxon>Paenibacillus</taxon>
    </lineage>
</organism>
<dbReference type="Proteomes" id="UP000621560">
    <property type="component" value="Unassembled WGS sequence"/>
</dbReference>
<comment type="caution">
    <text evidence="6">The sequence shown here is derived from an EMBL/GenBank/DDBJ whole genome shotgun (WGS) entry which is preliminary data.</text>
</comment>
<feature type="domain" description="HTH araC/xylS-type" evidence="5">
    <location>
        <begin position="737"/>
        <end position="834"/>
    </location>
</feature>
<protein>
    <submittedName>
        <fullName evidence="6">AraC family transcriptional regulator</fullName>
    </submittedName>
</protein>
<dbReference type="Gene3D" id="3.30.450.20">
    <property type="entry name" value="PAS domain"/>
    <property type="match status" value="1"/>
</dbReference>
<dbReference type="EMBL" id="JACXIZ010000004">
    <property type="protein sequence ID" value="MBD2843815.1"/>
    <property type="molecule type" value="Genomic_DNA"/>
</dbReference>
<keyword evidence="7" id="KW-1185">Reference proteome</keyword>
<feature type="region of interest" description="Disordered" evidence="4">
    <location>
        <begin position="153"/>
        <end position="238"/>
    </location>
</feature>
<proteinExistence type="predicted"/>
<evidence type="ECO:0000313" key="7">
    <source>
        <dbReference type="Proteomes" id="UP000621560"/>
    </source>
</evidence>
<dbReference type="PANTHER" id="PTHR43280">
    <property type="entry name" value="ARAC-FAMILY TRANSCRIPTIONAL REGULATOR"/>
    <property type="match status" value="1"/>
</dbReference>
<evidence type="ECO:0000259" key="5">
    <source>
        <dbReference type="PROSITE" id="PS01124"/>
    </source>
</evidence>
<dbReference type="Gene3D" id="1.10.10.60">
    <property type="entry name" value="Homeodomain-like"/>
    <property type="match status" value="2"/>
</dbReference>
<keyword evidence="2" id="KW-0238">DNA-binding</keyword>
<dbReference type="AlphaFoldDB" id="A0A927BQC3"/>
<dbReference type="InterPro" id="IPR018060">
    <property type="entry name" value="HTH_AraC"/>
</dbReference>
<dbReference type="RefSeq" id="WP_190913949.1">
    <property type="nucleotide sequence ID" value="NZ_JACXIZ010000004.1"/>
</dbReference>
<dbReference type="PANTHER" id="PTHR43280:SF28">
    <property type="entry name" value="HTH-TYPE TRANSCRIPTIONAL ACTIVATOR RHAS"/>
    <property type="match status" value="1"/>
</dbReference>
<evidence type="ECO:0000256" key="3">
    <source>
        <dbReference type="ARBA" id="ARBA00023163"/>
    </source>
</evidence>
<name>A0A927BQC3_9BACL</name>
<evidence type="ECO:0000313" key="6">
    <source>
        <dbReference type="EMBL" id="MBD2843815.1"/>
    </source>
</evidence>
<keyword evidence="3" id="KW-0804">Transcription</keyword>
<sequence length="834" mass="92965">MLILLTASIPGFITGASIYGVSVRGMEHDLREMHQKQIGERVANIDDQLGYLEVDLSHWAFSPRFGYPLQELDFVYHFQETWDISKSLVILEGSHPLIRGVNLYIRPLQVGEPPVLFNTGYYELKDAERIADYEQMLGDRRSIYWRTGRAAEESASQTGLAEGPGGSTTGSPATETGSLIGSPTTEVDVPIESPSVANRPHSEPSSARNRSAPDSSASMDSPAPPDMPAPPDTPAPTAAQDAPLMLIHQIPGGSTEPFGVLLLTVDRAKMVNLLKTMTPYNAGATFLMDSSGRRIVSDDRAAEDLYDRLQEEVRTRQQMRGEDTFLWEQGGKTFAVSYGSFMRVGQGWSYVSAAPVTAITAPVVAMSRTILTISGVGLALALLLSWLTSMRVYSPVARLLSRLGATEQGPGREDEFGFIERQWQSAQRESLHLRARLDDQLPHLRSGFLLQLLQGHLYAYSEHDLRKQLERYGWETEGHQYHLMHLRLTGYSRLSGRFPHGDENLVTFAAANIVEELTAEAFAQHNVMNFHDLSLCLIVASEPGSDVIEPLDRLAARIVEMVNRMLQLQVILAISRPLEEMRRVAETFMEVERASALSPALDQNQVIRLGAHPPSCEERAGRYPFAVEAELVQAMRSGRLRTAERLAEGFLDELLSYPASHVQIEQSVLQLLGSLLHMMLQTGSVPLRLYGGANLYEELSQLREPDKMIAWLKARVIAPFMTEREQRAGEQLRGMVEQTVSYMKAHFATAISLEICADLAGVSPYTLSKVFKQLMGINFIDYLTELRLAKAKELLRESELQIAQVAESVGYQQRYFNRIFKKHVGVTPSEYRSA</sequence>
<dbReference type="PROSITE" id="PS01124">
    <property type="entry name" value="HTH_ARAC_FAMILY_2"/>
    <property type="match status" value="1"/>
</dbReference>